<sequence length="157" mass="17241">MKFIKLTLLAIVSMFVLAACGGKETTEKYTGDVQGLDTTIEITADGDDVSKEKLTQTGKLDAWGFSSKEQAEEAFKQQEEIDKETYKDIPDGAIETTYTVDGETATMETTFNYTKDNIKALIDAGLLDSEGNEKADRVSKEKTVKGYENLGLTKEGE</sequence>
<dbReference type="Pfam" id="PF06998">
    <property type="entry name" value="DUF1307"/>
    <property type="match status" value="1"/>
</dbReference>
<dbReference type="SUPFAM" id="SSF160704">
    <property type="entry name" value="YehR-like"/>
    <property type="match status" value="1"/>
</dbReference>
<evidence type="ECO:0000256" key="1">
    <source>
        <dbReference type="SAM" id="SignalP"/>
    </source>
</evidence>
<dbReference type="Gene3D" id="3.30.1830.10">
    <property type="entry name" value="YehR-like"/>
    <property type="match status" value="1"/>
</dbReference>
<dbReference type="InterPro" id="IPR009736">
    <property type="entry name" value="DUF1307"/>
</dbReference>
<evidence type="ECO:0000313" key="3">
    <source>
        <dbReference type="Proteomes" id="UP000521032"/>
    </source>
</evidence>
<organism evidence="2 3">
    <name type="scientific">Phocicoccus schoeneichii</name>
    <dbReference type="NCBI Taxonomy" id="1812261"/>
    <lineage>
        <taxon>Bacteria</taxon>
        <taxon>Bacillati</taxon>
        <taxon>Bacillota</taxon>
        <taxon>Bacilli</taxon>
        <taxon>Bacillales</taxon>
        <taxon>Salinicoccaceae</taxon>
        <taxon>Phocicoccus</taxon>
    </lineage>
</organism>
<dbReference type="AlphaFoldDB" id="A0A6V7R1Z0"/>
<reference evidence="2 3" key="1">
    <citation type="submission" date="2020-07" db="EMBL/GenBank/DDBJ databases">
        <authorList>
            <person name="Criscuolo A."/>
        </authorList>
    </citation>
    <scope>NUCLEOTIDE SEQUENCE [LARGE SCALE GENOMIC DNA]</scope>
    <source>
        <strain evidence="3">CIP 111030</strain>
    </source>
</reference>
<dbReference type="InterPro" id="IPR036699">
    <property type="entry name" value="YehR-like_sf"/>
</dbReference>
<proteinExistence type="predicted"/>
<keyword evidence="1" id="KW-0732">Signal</keyword>
<evidence type="ECO:0000313" key="2">
    <source>
        <dbReference type="EMBL" id="CAD2071054.1"/>
    </source>
</evidence>
<protein>
    <recommendedName>
        <fullName evidence="4">Lipoprotein YehR</fullName>
    </recommendedName>
</protein>
<feature type="chain" id="PRO_5038819279" description="Lipoprotein YehR" evidence="1">
    <location>
        <begin position="19"/>
        <end position="157"/>
    </location>
</feature>
<feature type="signal peptide" evidence="1">
    <location>
        <begin position="1"/>
        <end position="18"/>
    </location>
</feature>
<dbReference type="PROSITE" id="PS51257">
    <property type="entry name" value="PROKAR_LIPOPROTEIN"/>
    <property type="match status" value="1"/>
</dbReference>
<keyword evidence="3" id="KW-1185">Reference proteome</keyword>
<dbReference type="RefSeq" id="WP_186084540.1">
    <property type="nucleotide sequence ID" value="NZ_BMDB01000003.1"/>
</dbReference>
<evidence type="ECO:0008006" key="4">
    <source>
        <dbReference type="Google" id="ProtNLM"/>
    </source>
</evidence>
<dbReference type="EMBL" id="CAJEWE010000003">
    <property type="protein sequence ID" value="CAD2071054.1"/>
    <property type="molecule type" value="Genomic_DNA"/>
</dbReference>
<accession>A0A6V7R1Z0</accession>
<dbReference type="Proteomes" id="UP000521032">
    <property type="component" value="Unassembled WGS sequence"/>
</dbReference>
<comment type="caution">
    <text evidence="2">The sequence shown here is derived from an EMBL/GenBank/DDBJ whole genome shotgun (WGS) entry which is preliminary data.</text>
</comment>
<gene>
    <name evidence="2" type="ORF">JEOSCH030_00152</name>
</gene>
<name>A0A6V7R1Z0_9BACL</name>